<proteinExistence type="predicted"/>
<dbReference type="Gene3D" id="2.40.170.20">
    <property type="entry name" value="TonB-dependent receptor, beta-barrel domain"/>
    <property type="match status" value="1"/>
</dbReference>
<sequence length="784" mass="85197">MKTLLRLLCWATIALLPLLASAQTVTQTLRGRALDRAAKTPLVGVNVVVQAQPMLVGVSDADGYFRIERIPVGRYEVLCSLVGYEPQQLPNVLLTSGKEAELTVDLAEQLNTLQAVVVRASGARSVVEKGFSNVSGQVFDVEQTRRFAGSRNDPARMVASLAGVQGNNDTRNDIIVRGNSPTGVLWRLEGVDIFNPSHFGELGATGGPVSMINNSLLAKSSFLTGAFPALYGNATAGVFDLQLRAGNSAKHEYMAQVGINGLELGLEGPFSPQSRASYVVNYRYSALALASKLGVSFGTGSGIPAYQDLSGKITLPTRGAGTFSLFWLGGSSAIQFRNDQTGNAYNGADQNLDYATSMGVVGLSNTHTFGPATTGRLTLAVSEATARMEADNVRRTADGLVQVLPNYRDNSRQSRATMSYTLNHKRSARTALVAGVTLNQLGVRYQDSLATNGQFRPVRSVVGEASLLQGYGHWHHRPTNRLTLNAGLFGQYFFLNNTAALEPRVGLSYQLAGHQTLSLGAGRHSQLQSLPVYFSAPQPTDQQANRSLDFTRSEQLVLGYGRQLGGQTTLRIEAYYQYLHGVPVGYVSSSYSAINLGAAYEVSTQTNLVNAGTATNRGVELTLERTYANRFYYLLTASLYDSRYRGSDQQERPTAFAGRYAATWLAGREFPLGASYVLAVDGRVALAGGRRYTPIDGVASASAGKEVLVEADAYSRQNPDYLRIDTKVSLRRNGKRFMHELTLDVQNITDHQNLFRQSYDPGTKQVNAIYQLGRYPLLNYRLQF</sequence>
<organism evidence="6 7">
    <name type="scientific">Fibrella aquatilis</name>
    <dbReference type="NCBI Taxonomy" id="2817059"/>
    <lineage>
        <taxon>Bacteria</taxon>
        <taxon>Pseudomonadati</taxon>
        <taxon>Bacteroidota</taxon>
        <taxon>Cytophagia</taxon>
        <taxon>Cytophagales</taxon>
        <taxon>Spirosomataceae</taxon>
        <taxon>Fibrella</taxon>
    </lineage>
</organism>
<dbReference type="Gene3D" id="2.60.40.1120">
    <property type="entry name" value="Carboxypeptidase-like, regulatory domain"/>
    <property type="match status" value="1"/>
</dbReference>
<keyword evidence="2" id="KW-0472">Membrane</keyword>
<feature type="signal peptide" evidence="4">
    <location>
        <begin position="1"/>
        <end position="22"/>
    </location>
</feature>
<evidence type="ECO:0000259" key="5">
    <source>
        <dbReference type="Pfam" id="PF07715"/>
    </source>
</evidence>
<evidence type="ECO:0000256" key="4">
    <source>
        <dbReference type="SAM" id="SignalP"/>
    </source>
</evidence>
<dbReference type="InterPro" id="IPR008969">
    <property type="entry name" value="CarboxyPept-like_regulatory"/>
</dbReference>
<gene>
    <name evidence="6" type="ORF">J2I48_18430</name>
</gene>
<dbReference type="Gene3D" id="2.170.130.10">
    <property type="entry name" value="TonB-dependent receptor, plug domain"/>
    <property type="match status" value="1"/>
</dbReference>
<evidence type="ECO:0000256" key="1">
    <source>
        <dbReference type="ARBA" id="ARBA00004442"/>
    </source>
</evidence>
<evidence type="ECO:0000256" key="3">
    <source>
        <dbReference type="ARBA" id="ARBA00023237"/>
    </source>
</evidence>
<protein>
    <submittedName>
        <fullName evidence="6">TonB-dependent receptor</fullName>
    </submittedName>
</protein>
<feature type="chain" id="PRO_5036817656" evidence="4">
    <location>
        <begin position="23"/>
        <end position="784"/>
    </location>
</feature>
<accession>A0A939JXI5</accession>
<dbReference type="EMBL" id="JAFMYU010000016">
    <property type="protein sequence ID" value="MBO0932992.1"/>
    <property type="molecule type" value="Genomic_DNA"/>
</dbReference>
<evidence type="ECO:0000313" key="7">
    <source>
        <dbReference type="Proteomes" id="UP000664795"/>
    </source>
</evidence>
<dbReference type="RefSeq" id="WP_207336959.1">
    <property type="nucleotide sequence ID" value="NZ_JAFMYU010000016.1"/>
</dbReference>
<name>A0A939JXI5_9BACT</name>
<dbReference type="Pfam" id="PF13620">
    <property type="entry name" value="CarboxypepD_reg"/>
    <property type="match status" value="1"/>
</dbReference>
<comment type="caution">
    <text evidence="6">The sequence shown here is derived from an EMBL/GenBank/DDBJ whole genome shotgun (WGS) entry which is preliminary data.</text>
</comment>
<feature type="domain" description="TonB-dependent receptor plug" evidence="5">
    <location>
        <begin position="137"/>
        <end position="238"/>
    </location>
</feature>
<dbReference type="InterPro" id="IPR036942">
    <property type="entry name" value="Beta-barrel_TonB_sf"/>
</dbReference>
<keyword evidence="6" id="KW-0675">Receptor</keyword>
<keyword evidence="7" id="KW-1185">Reference proteome</keyword>
<dbReference type="Pfam" id="PF07715">
    <property type="entry name" value="Plug"/>
    <property type="match status" value="1"/>
</dbReference>
<dbReference type="Proteomes" id="UP000664795">
    <property type="component" value="Unassembled WGS sequence"/>
</dbReference>
<dbReference type="InterPro" id="IPR037066">
    <property type="entry name" value="Plug_dom_sf"/>
</dbReference>
<comment type="subcellular location">
    <subcellularLocation>
        <location evidence="1">Cell outer membrane</location>
    </subcellularLocation>
</comment>
<dbReference type="SUPFAM" id="SSF49464">
    <property type="entry name" value="Carboxypeptidase regulatory domain-like"/>
    <property type="match status" value="1"/>
</dbReference>
<keyword evidence="3" id="KW-0998">Cell outer membrane</keyword>
<dbReference type="SUPFAM" id="SSF56935">
    <property type="entry name" value="Porins"/>
    <property type="match status" value="1"/>
</dbReference>
<evidence type="ECO:0000313" key="6">
    <source>
        <dbReference type="EMBL" id="MBO0932992.1"/>
    </source>
</evidence>
<dbReference type="AlphaFoldDB" id="A0A939JXI5"/>
<dbReference type="InterPro" id="IPR012910">
    <property type="entry name" value="Plug_dom"/>
</dbReference>
<keyword evidence="4" id="KW-0732">Signal</keyword>
<dbReference type="GO" id="GO:0009279">
    <property type="term" value="C:cell outer membrane"/>
    <property type="evidence" value="ECO:0007669"/>
    <property type="project" value="UniProtKB-SubCell"/>
</dbReference>
<evidence type="ECO:0000256" key="2">
    <source>
        <dbReference type="ARBA" id="ARBA00023136"/>
    </source>
</evidence>
<reference evidence="6 7" key="1">
    <citation type="submission" date="2021-03" db="EMBL/GenBank/DDBJ databases">
        <title>Fibrella sp. HMF5036 genome sequencing and assembly.</title>
        <authorList>
            <person name="Kang H."/>
            <person name="Kim H."/>
            <person name="Bae S."/>
            <person name="Joh K."/>
        </authorList>
    </citation>
    <scope>NUCLEOTIDE SEQUENCE [LARGE SCALE GENOMIC DNA]</scope>
    <source>
        <strain evidence="6 7">HMF5036</strain>
    </source>
</reference>